<proteinExistence type="predicted"/>
<organism evidence="1 2">
    <name type="scientific">Mycena alexandri</name>
    <dbReference type="NCBI Taxonomy" id="1745969"/>
    <lineage>
        <taxon>Eukaryota</taxon>
        <taxon>Fungi</taxon>
        <taxon>Dikarya</taxon>
        <taxon>Basidiomycota</taxon>
        <taxon>Agaricomycotina</taxon>
        <taxon>Agaricomycetes</taxon>
        <taxon>Agaricomycetidae</taxon>
        <taxon>Agaricales</taxon>
        <taxon>Marasmiineae</taxon>
        <taxon>Mycenaceae</taxon>
        <taxon>Mycena</taxon>
    </lineage>
</organism>
<dbReference type="AlphaFoldDB" id="A0AAD6S9R6"/>
<reference evidence="1" key="1">
    <citation type="submission" date="2023-03" db="EMBL/GenBank/DDBJ databases">
        <title>Massive genome expansion in bonnet fungi (Mycena s.s.) driven by repeated elements and novel gene families across ecological guilds.</title>
        <authorList>
            <consortium name="Lawrence Berkeley National Laboratory"/>
            <person name="Harder C.B."/>
            <person name="Miyauchi S."/>
            <person name="Viragh M."/>
            <person name="Kuo A."/>
            <person name="Thoen E."/>
            <person name="Andreopoulos B."/>
            <person name="Lu D."/>
            <person name="Skrede I."/>
            <person name="Drula E."/>
            <person name="Henrissat B."/>
            <person name="Morin E."/>
            <person name="Kohler A."/>
            <person name="Barry K."/>
            <person name="LaButti K."/>
            <person name="Morin E."/>
            <person name="Salamov A."/>
            <person name="Lipzen A."/>
            <person name="Mereny Z."/>
            <person name="Hegedus B."/>
            <person name="Baldrian P."/>
            <person name="Stursova M."/>
            <person name="Weitz H."/>
            <person name="Taylor A."/>
            <person name="Grigoriev I.V."/>
            <person name="Nagy L.G."/>
            <person name="Martin F."/>
            <person name="Kauserud H."/>
        </authorList>
    </citation>
    <scope>NUCLEOTIDE SEQUENCE</scope>
    <source>
        <strain evidence="1">CBHHK200</strain>
    </source>
</reference>
<name>A0AAD6S9R6_9AGAR</name>
<evidence type="ECO:0000313" key="2">
    <source>
        <dbReference type="Proteomes" id="UP001218188"/>
    </source>
</evidence>
<sequence length="269" mass="30006">MLSYTDSRLEIVRNAVFALFSGLYFSRLRHCALPCSADTLSFIRLHPNLVQLLVDPVPSNSLEFPTTFDPVRLPDLKIFKGLTNVAHAIIPGSPLLLATIFWDPQVELGAATLLKDIGIQLHQVENIVFTWDPMLLTAAAKYMAKLISFSVKNVSDLQVPAEFEAFFSCVDETLKALPTLLRLCIQAGPGTPNPGDLDWEFQTVLRWGDISPNLHYCILLSETKWLRSASNVWYPAGHIPNAAHTLTRCRWFLNTVITSSLPLAYTALL</sequence>
<keyword evidence="2" id="KW-1185">Reference proteome</keyword>
<protein>
    <submittedName>
        <fullName evidence="1">Uncharacterized protein</fullName>
    </submittedName>
</protein>
<accession>A0AAD6S9R6</accession>
<dbReference type="Proteomes" id="UP001218188">
    <property type="component" value="Unassembled WGS sequence"/>
</dbReference>
<gene>
    <name evidence="1" type="ORF">C8F04DRAFT_1270883</name>
</gene>
<evidence type="ECO:0000313" key="1">
    <source>
        <dbReference type="EMBL" id="KAJ7023884.1"/>
    </source>
</evidence>
<dbReference type="EMBL" id="JARJCM010000179">
    <property type="protein sequence ID" value="KAJ7023884.1"/>
    <property type="molecule type" value="Genomic_DNA"/>
</dbReference>
<comment type="caution">
    <text evidence="1">The sequence shown here is derived from an EMBL/GenBank/DDBJ whole genome shotgun (WGS) entry which is preliminary data.</text>
</comment>